<dbReference type="KEGG" id="hsai:HPS36_05410"/>
<comment type="pathway">
    <text evidence="4">Cofactor biosynthesis; NAD(+) biosynthesis; quinolinate from L-kynurenine: step 2/3.</text>
</comment>
<dbReference type="GO" id="GO:0019441">
    <property type="term" value="P:L-tryptophan catabolic process to kynurenine"/>
    <property type="evidence" value="ECO:0007669"/>
    <property type="project" value="TreeGrafter"/>
</dbReference>
<comment type="subunit">
    <text evidence="4">Homodimer.</text>
</comment>
<dbReference type="EMBL" id="CP053941">
    <property type="protein sequence ID" value="QKG92307.1"/>
    <property type="molecule type" value="Genomic_DNA"/>
</dbReference>
<comment type="pathway">
    <text evidence="4">Amino-acid degradation; L-kynurenine degradation; L-alanine and anthranilate from L-kynurenine: step 1/1.</text>
</comment>
<feature type="compositionally biased region" description="Low complexity" evidence="5">
    <location>
        <begin position="1"/>
        <end position="14"/>
    </location>
</feature>
<evidence type="ECO:0000256" key="2">
    <source>
        <dbReference type="ARBA" id="ARBA00022801"/>
    </source>
</evidence>
<dbReference type="PANTHER" id="PTHR14084:SF0">
    <property type="entry name" value="KYNURENINASE"/>
    <property type="match status" value="1"/>
</dbReference>
<keyword evidence="7" id="KW-1185">Reference proteome</keyword>
<protein>
    <recommendedName>
        <fullName evidence="4">Kynureninase</fullName>
        <ecNumber evidence="4">3.7.1.3</ecNumber>
    </recommendedName>
</protein>
<name>A0A7D3XZW4_9EURY</name>
<organism evidence="6 7">
    <name type="scientific">Halorubrum salinarum</name>
    <dbReference type="NCBI Taxonomy" id="2739057"/>
    <lineage>
        <taxon>Archaea</taxon>
        <taxon>Methanobacteriati</taxon>
        <taxon>Methanobacteriota</taxon>
        <taxon>Stenosarchaea group</taxon>
        <taxon>Halobacteria</taxon>
        <taxon>Halobacteriales</taxon>
        <taxon>Haloferacaceae</taxon>
        <taxon>Halorubrum</taxon>
    </lineage>
</organism>
<dbReference type="InterPro" id="IPR015424">
    <property type="entry name" value="PyrdxlP-dep_Trfase"/>
</dbReference>
<dbReference type="InterPro" id="IPR015422">
    <property type="entry name" value="PyrdxlP-dep_Trfase_small"/>
</dbReference>
<dbReference type="SUPFAM" id="SSF53383">
    <property type="entry name" value="PLP-dependent transferases"/>
    <property type="match status" value="1"/>
</dbReference>
<dbReference type="PIRSF" id="PIRSF038800">
    <property type="entry name" value="KYNU"/>
    <property type="match status" value="1"/>
</dbReference>
<dbReference type="GO" id="GO:0030429">
    <property type="term" value="F:kynureninase activity"/>
    <property type="evidence" value="ECO:0007669"/>
    <property type="project" value="UniProtKB-EC"/>
</dbReference>
<evidence type="ECO:0000256" key="4">
    <source>
        <dbReference type="PIRNR" id="PIRNR038800"/>
    </source>
</evidence>
<dbReference type="UniPathway" id="UPA00334">
    <property type="reaction ID" value="UER00455"/>
</dbReference>
<dbReference type="Proteomes" id="UP000505020">
    <property type="component" value="Chromosome"/>
</dbReference>
<comment type="function">
    <text evidence="4">Catalyzes the cleavage of L-kynurenine (L-Kyn) and L-3-hydroxykynurenine (L-3OHKyn) into anthranilic acid (AA) and 3-hydroxyanthranilic acid (3-OHAA), respectively.</text>
</comment>
<comment type="catalytic activity">
    <reaction evidence="4">
        <text>3-hydroxy-L-kynurenine + H2O = 3-hydroxyanthranilate + L-alanine + H(+)</text>
        <dbReference type="Rhea" id="RHEA:25143"/>
        <dbReference type="ChEBI" id="CHEBI:15377"/>
        <dbReference type="ChEBI" id="CHEBI:15378"/>
        <dbReference type="ChEBI" id="CHEBI:36559"/>
        <dbReference type="ChEBI" id="CHEBI:57972"/>
        <dbReference type="ChEBI" id="CHEBI:58125"/>
        <dbReference type="EC" id="3.7.1.3"/>
    </reaction>
</comment>
<evidence type="ECO:0000256" key="3">
    <source>
        <dbReference type="ARBA" id="ARBA00022898"/>
    </source>
</evidence>
<dbReference type="HAMAP" id="MF_01970">
    <property type="entry name" value="Kynureninase"/>
    <property type="match status" value="1"/>
</dbReference>
<evidence type="ECO:0000313" key="7">
    <source>
        <dbReference type="Proteomes" id="UP000505020"/>
    </source>
</evidence>
<dbReference type="GeneID" id="55594418"/>
<dbReference type="RefSeq" id="WP_173228962.1">
    <property type="nucleotide sequence ID" value="NZ_CP053941.1"/>
</dbReference>
<keyword evidence="2 4" id="KW-0378">Hydrolase</keyword>
<dbReference type="InterPro" id="IPR015421">
    <property type="entry name" value="PyrdxlP-dep_Trfase_major"/>
</dbReference>
<dbReference type="GO" id="GO:0005737">
    <property type="term" value="C:cytoplasm"/>
    <property type="evidence" value="ECO:0007669"/>
    <property type="project" value="InterPro"/>
</dbReference>
<dbReference type="PANTHER" id="PTHR14084">
    <property type="entry name" value="KYNURENINASE"/>
    <property type="match status" value="1"/>
</dbReference>
<keyword evidence="1 4" id="KW-0662">Pyridine nucleotide biosynthesis</keyword>
<dbReference type="Gene3D" id="3.90.1150.10">
    <property type="entry name" value="Aspartate Aminotransferase, domain 1"/>
    <property type="match status" value="1"/>
</dbReference>
<dbReference type="GO" id="GO:0030170">
    <property type="term" value="F:pyridoxal phosphate binding"/>
    <property type="evidence" value="ECO:0007669"/>
    <property type="project" value="InterPro"/>
</dbReference>
<dbReference type="UniPathway" id="UPA00253">
    <property type="reaction ID" value="UER00329"/>
</dbReference>
<evidence type="ECO:0000256" key="5">
    <source>
        <dbReference type="SAM" id="MobiDB-lite"/>
    </source>
</evidence>
<dbReference type="GO" id="GO:0043420">
    <property type="term" value="P:anthranilate metabolic process"/>
    <property type="evidence" value="ECO:0007669"/>
    <property type="project" value="TreeGrafter"/>
</dbReference>
<dbReference type="GO" id="GO:0009435">
    <property type="term" value="P:NAD+ biosynthetic process"/>
    <property type="evidence" value="ECO:0007669"/>
    <property type="project" value="UniProtKB-UniPathway"/>
</dbReference>
<feature type="region of interest" description="Disordered" evidence="5">
    <location>
        <begin position="1"/>
        <end position="32"/>
    </location>
</feature>
<sequence>MDDPYAPAREALAGEGLGSGGPDDGDADGADPAVLAARLDDADPLTGFADRYRIPDDLLYMDGNSLGPASDAALASLDRVVDEWRDLLIAGWTDADPPWFEVGERLGDALAPLVGADPSEVVVGNSITVNIHTLVGTFLDELLAGNGPDREGFERADGEWAPGGDTEVDPAILVNELDFPSDHYAIRAQLRQRGIDPDEKLRVVPSRDGRTIDPGDVEAALDAHDDVGIVFMPTALYRSGQLFDVERITEAAHEAGAYAGFDAAHSAGAVPHEFDAAGVDFAVWCTYKYLNAGPGSIGALFVAERHHRVTPALAGWWGHEKATQFEMNMTYTPADSAGAWQIGTPPLLAAAPLEGAVELLREAGIERLREKSLALTDFLIALVDDRLPAVSVGTPRERDARGGHVALEHPEAERLSATLKDRGVVVDFRPPNVVRVCPAAPYTSFADVLEVVDEIESILDGGAHEEYATSEGGVT</sequence>
<dbReference type="GO" id="GO:0097053">
    <property type="term" value="P:L-kynurenine catabolic process"/>
    <property type="evidence" value="ECO:0007669"/>
    <property type="project" value="UniProtKB-UniPathway"/>
</dbReference>
<comment type="similarity">
    <text evidence="4">Belongs to the kynureninase family.</text>
</comment>
<dbReference type="AlphaFoldDB" id="A0A7D3XZW4"/>
<keyword evidence="3 4" id="KW-0663">Pyridoxal phosphate</keyword>
<dbReference type="InterPro" id="IPR010111">
    <property type="entry name" value="Kynureninase"/>
</dbReference>
<gene>
    <name evidence="6" type="primary">kynU</name>
    <name evidence="6" type="ORF">HPS36_05410</name>
</gene>
<dbReference type="Pfam" id="PF22580">
    <property type="entry name" value="KYNU_C"/>
    <property type="match status" value="1"/>
</dbReference>
<dbReference type="EC" id="3.7.1.3" evidence="4"/>
<dbReference type="Gene3D" id="3.40.640.10">
    <property type="entry name" value="Type I PLP-dependent aspartate aminotransferase-like (Major domain)"/>
    <property type="match status" value="1"/>
</dbReference>
<dbReference type="NCBIfam" id="TIGR01814">
    <property type="entry name" value="kynureninase"/>
    <property type="match status" value="1"/>
</dbReference>
<reference evidence="6 7" key="1">
    <citation type="submission" date="2020-05" db="EMBL/GenBank/DDBJ databases">
        <title>Halorubrum RHB-C sp.nov., an extremely halophilic archaeon isolated from solar salt farm.</title>
        <authorList>
            <person name="Ho H."/>
            <person name="Danganan R.E."/>
            <person name="Dedeles G.R."/>
            <person name="Kim S.-G."/>
        </authorList>
    </citation>
    <scope>NUCLEOTIDE SEQUENCE [LARGE SCALE GENOMIC DNA]</scope>
    <source>
        <strain evidence="6 7">RHB-C</strain>
    </source>
</reference>
<comment type="catalytic activity">
    <reaction evidence="4">
        <text>L-kynurenine + H2O = anthranilate + L-alanine + H(+)</text>
        <dbReference type="Rhea" id="RHEA:16813"/>
        <dbReference type="ChEBI" id="CHEBI:15377"/>
        <dbReference type="ChEBI" id="CHEBI:15378"/>
        <dbReference type="ChEBI" id="CHEBI:16567"/>
        <dbReference type="ChEBI" id="CHEBI:57959"/>
        <dbReference type="ChEBI" id="CHEBI:57972"/>
        <dbReference type="EC" id="3.7.1.3"/>
    </reaction>
</comment>
<proteinExistence type="inferred from homology"/>
<accession>A0A7D3XZW4</accession>
<evidence type="ECO:0000313" key="6">
    <source>
        <dbReference type="EMBL" id="QKG92307.1"/>
    </source>
</evidence>
<comment type="cofactor">
    <cofactor evidence="4">
        <name>pyridoxal 5'-phosphate</name>
        <dbReference type="ChEBI" id="CHEBI:597326"/>
    </cofactor>
</comment>
<evidence type="ECO:0000256" key="1">
    <source>
        <dbReference type="ARBA" id="ARBA00022642"/>
    </source>
</evidence>